<reference evidence="2" key="2">
    <citation type="submission" date="2023-06" db="EMBL/GenBank/DDBJ databases">
        <authorList>
            <person name="Swenson N.G."/>
            <person name="Wegrzyn J.L."/>
            <person name="Mcevoy S.L."/>
        </authorList>
    </citation>
    <scope>NUCLEOTIDE SEQUENCE</scope>
    <source>
        <strain evidence="2">NS2018</strain>
        <tissue evidence="2">Leaf</tissue>
    </source>
</reference>
<accession>A0AA39RHC0</accession>
<proteinExistence type="predicted"/>
<organism evidence="2 3">
    <name type="scientific">Acer saccharum</name>
    <name type="common">Sugar maple</name>
    <dbReference type="NCBI Taxonomy" id="4024"/>
    <lineage>
        <taxon>Eukaryota</taxon>
        <taxon>Viridiplantae</taxon>
        <taxon>Streptophyta</taxon>
        <taxon>Embryophyta</taxon>
        <taxon>Tracheophyta</taxon>
        <taxon>Spermatophyta</taxon>
        <taxon>Magnoliopsida</taxon>
        <taxon>eudicotyledons</taxon>
        <taxon>Gunneridae</taxon>
        <taxon>Pentapetalae</taxon>
        <taxon>rosids</taxon>
        <taxon>malvids</taxon>
        <taxon>Sapindales</taxon>
        <taxon>Sapindaceae</taxon>
        <taxon>Hippocastanoideae</taxon>
        <taxon>Acereae</taxon>
        <taxon>Acer</taxon>
    </lineage>
</organism>
<comment type="caution">
    <text evidence="2">The sequence shown here is derived from an EMBL/GenBank/DDBJ whole genome shotgun (WGS) entry which is preliminary data.</text>
</comment>
<dbReference type="PANTHER" id="PTHR48452">
    <property type="entry name" value="FUSED COMPOUND LEAF 1"/>
    <property type="match status" value="1"/>
</dbReference>
<dbReference type="AlphaFoldDB" id="A0AA39RHC0"/>
<name>A0AA39RHC0_ACESA</name>
<feature type="region of interest" description="Disordered" evidence="1">
    <location>
        <begin position="1"/>
        <end position="33"/>
    </location>
</feature>
<protein>
    <submittedName>
        <fullName evidence="2">Uncharacterized protein</fullName>
    </submittedName>
</protein>
<keyword evidence="3" id="KW-1185">Reference proteome</keyword>
<evidence type="ECO:0000256" key="1">
    <source>
        <dbReference type="SAM" id="MobiDB-lite"/>
    </source>
</evidence>
<dbReference type="PANTHER" id="PTHR48452:SF1">
    <property type="entry name" value="FUSED COMPOUND LEAF 1"/>
    <property type="match status" value="1"/>
</dbReference>
<evidence type="ECO:0000313" key="3">
    <source>
        <dbReference type="Proteomes" id="UP001168877"/>
    </source>
</evidence>
<reference evidence="2" key="1">
    <citation type="journal article" date="2022" name="Plant J.">
        <title>Strategies of tolerance reflected in two North American maple genomes.</title>
        <authorList>
            <person name="McEvoy S.L."/>
            <person name="Sezen U.U."/>
            <person name="Trouern-Trend A."/>
            <person name="McMahon S.M."/>
            <person name="Schaberg P.G."/>
            <person name="Yang J."/>
            <person name="Wegrzyn J.L."/>
            <person name="Swenson N.G."/>
        </authorList>
    </citation>
    <scope>NUCLEOTIDE SEQUENCE</scope>
    <source>
        <strain evidence="2">NS2018</strain>
    </source>
</reference>
<evidence type="ECO:0000313" key="2">
    <source>
        <dbReference type="EMBL" id="KAK0574268.1"/>
    </source>
</evidence>
<gene>
    <name evidence="2" type="ORF">LWI29_020720</name>
</gene>
<dbReference type="EMBL" id="JAUESC010000387">
    <property type="protein sequence ID" value="KAK0574268.1"/>
    <property type="molecule type" value="Genomic_DNA"/>
</dbReference>
<feature type="compositionally biased region" description="Acidic residues" evidence="1">
    <location>
        <begin position="20"/>
        <end position="32"/>
    </location>
</feature>
<sequence>MEAAKSIVENGKTTENENVGFEDDVDSEDDEENLKRRISSHPLYGLLIETNFNCLKEAYYITLKKLKAAMEEPLQESTSFIEEMYIQLRELSEATHPNNPKPNSPTH</sequence>
<dbReference type="Proteomes" id="UP001168877">
    <property type="component" value="Unassembled WGS sequence"/>
</dbReference>